<dbReference type="AlphaFoldDB" id="A0A6L2JTZ4"/>
<organism evidence="1">
    <name type="scientific">Tanacetum cinerariifolium</name>
    <name type="common">Dalmatian daisy</name>
    <name type="synonym">Chrysanthemum cinerariifolium</name>
    <dbReference type="NCBI Taxonomy" id="118510"/>
    <lineage>
        <taxon>Eukaryota</taxon>
        <taxon>Viridiplantae</taxon>
        <taxon>Streptophyta</taxon>
        <taxon>Embryophyta</taxon>
        <taxon>Tracheophyta</taxon>
        <taxon>Spermatophyta</taxon>
        <taxon>Magnoliopsida</taxon>
        <taxon>eudicotyledons</taxon>
        <taxon>Gunneridae</taxon>
        <taxon>Pentapetalae</taxon>
        <taxon>asterids</taxon>
        <taxon>campanulids</taxon>
        <taxon>Asterales</taxon>
        <taxon>Asteraceae</taxon>
        <taxon>Asteroideae</taxon>
        <taxon>Anthemideae</taxon>
        <taxon>Anthemidinae</taxon>
        <taxon>Tanacetum</taxon>
    </lineage>
</organism>
<comment type="caution">
    <text evidence="1">The sequence shown here is derived from an EMBL/GenBank/DDBJ whole genome shotgun (WGS) entry which is preliminary data.</text>
</comment>
<name>A0A6L2JTZ4_TANCI</name>
<reference evidence="1" key="1">
    <citation type="journal article" date="2019" name="Sci. Rep.">
        <title>Draft genome of Tanacetum cinerariifolium, the natural source of mosquito coil.</title>
        <authorList>
            <person name="Yamashiro T."/>
            <person name="Shiraishi A."/>
            <person name="Satake H."/>
            <person name="Nakayama K."/>
        </authorList>
    </citation>
    <scope>NUCLEOTIDE SEQUENCE</scope>
</reference>
<protein>
    <submittedName>
        <fullName evidence="1">Uncharacterized protein</fullName>
    </submittedName>
</protein>
<dbReference type="EMBL" id="BKCJ010001257">
    <property type="protein sequence ID" value="GEU40082.1"/>
    <property type="molecule type" value="Genomic_DNA"/>
</dbReference>
<accession>A0A6L2JTZ4</accession>
<proteinExistence type="predicted"/>
<gene>
    <name evidence="1" type="ORF">Tci_012060</name>
</gene>
<evidence type="ECO:0000313" key="1">
    <source>
        <dbReference type="EMBL" id="GEU40082.1"/>
    </source>
</evidence>
<sequence>MRSFIKWFCKKIGKKKLSKSNLEGPTFKVVKTFHENNISLKFQMEECYRLLTDQVDLVNPEGHRLVPDVSDTTKKAALSISKLKDANYPDFRLEELVPSLWIESERDYNISAAYGITHWWFKRKDFYITRHNAPSDRSVVRSQMRILSVISIKTFERYGYAFLREIVIRKADYNEYKISKADFKNLHPNDFEDLYLLHLQGKLNHLPGSNNIHLHNAINLWIRNIVIRQCVGDLQLDIETYLTKLNLTKLRWDTSDFLFKEDYTIVSKPRIVIYKYRIDQKKMLRENEVHKFSNGTSTKVLHKLDHMVKDFRLYHYNPGMKYRIWSEDDKRRSEEFMEVIERRLKIQRIFQSLKSFVGRRFRDVDYGTIN</sequence>